<comment type="caution">
    <text evidence="2">The sequence shown here is derived from an EMBL/GenBank/DDBJ whole genome shotgun (WGS) entry which is preliminary data.</text>
</comment>
<evidence type="ECO:0000313" key="3">
    <source>
        <dbReference type="Proteomes" id="UP001556098"/>
    </source>
</evidence>
<protein>
    <submittedName>
        <fullName evidence="2">Uncharacterized protein</fullName>
    </submittedName>
</protein>
<dbReference type="EMBL" id="JBFNXX010000001">
    <property type="protein sequence ID" value="MEW9918171.1"/>
    <property type="molecule type" value="Genomic_DNA"/>
</dbReference>
<name>A0ABV3RGT1_9RHOB</name>
<dbReference type="RefSeq" id="WP_367875871.1">
    <property type="nucleotide sequence ID" value="NZ_JBFNXX010000001.1"/>
</dbReference>
<keyword evidence="1" id="KW-0732">Signal</keyword>
<keyword evidence="3" id="KW-1185">Reference proteome</keyword>
<evidence type="ECO:0000256" key="1">
    <source>
        <dbReference type="SAM" id="SignalP"/>
    </source>
</evidence>
<feature type="chain" id="PRO_5046475655" evidence="1">
    <location>
        <begin position="19"/>
        <end position="117"/>
    </location>
</feature>
<proteinExistence type="predicted"/>
<gene>
    <name evidence="2" type="ORF">AB2B41_01030</name>
</gene>
<evidence type="ECO:0000313" key="2">
    <source>
        <dbReference type="EMBL" id="MEW9918171.1"/>
    </source>
</evidence>
<organism evidence="2 3">
    <name type="scientific">Sulfitobacter sediminis</name>
    <dbReference type="NCBI Taxonomy" id="3234186"/>
    <lineage>
        <taxon>Bacteria</taxon>
        <taxon>Pseudomonadati</taxon>
        <taxon>Pseudomonadota</taxon>
        <taxon>Alphaproteobacteria</taxon>
        <taxon>Rhodobacterales</taxon>
        <taxon>Roseobacteraceae</taxon>
        <taxon>Sulfitobacter</taxon>
    </lineage>
</organism>
<sequence>MFKRIFAAAAIISAPAFADPPSISAVNAQQSGGLWRFDVTITHGDTGWDHYADGWRVLDPQGNELGVRNLAHPHVDEQPFTRSLSGVRVPDGVTEVDIQARDNVSGWAPTKRRVQLR</sequence>
<accession>A0ABV3RGT1</accession>
<reference evidence="2 3" key="1">
    <citation type="submission" date="2024-07" db="EMBL/GenBank/DDBJ databases">
        <title>Marimonas sp.nov., isolated from tidal-flat sediment.</title>
        <authorList>
            <person name="Jayan J.N."/>
            <person name="Lee S.S."/>
        </authorList>
    </citation>
    <scope>NUCLEOTIDE SEQUENCE [LARGE SCALE GENOMIC DNA]</scope>
    <source>
        <strain evidence="2 3">MJW-29</strain>
    </source>
</reference>
<dbReference type="Proteomes" id="UP001556098">
    <property type="component" value="Unassembled WGS sequence"/>
</dbReference>
<feature type="signal peptide" evidence="1">
    <location>
        <begin position="1"/>
        <end position="18"/>
    </location>
</feature>